<proteinExistence type="predicted"/>
<reference evidence="1 2" key="1">
    <citation type="journal article" date="2020" name="Cell">
        <title>Large-Scale Comparative Analyses of Tick Genomes Elucidate Their Genetic Diversity and Vector Capacities.</title>
        <authorList>
            <consortium name="Tick Genome and Microbiome Consortium (TIGMIC)"/>
            <person name="Jia N."/>
            <person name="Wang J."/>
            <person name="Shi W."/>
            <person name="Du L."/>
            <person name="Sun Y."/>
            <person name="Zhan W."/>
            <person name="Jiang J.F."/>
            <person name="Wang Q."/>
            <person name="Zhang B."/>
            <person name="Ji P."/>
            <person name="Bell-Sakyi L."/>
            <person name="Cui X.M."/>
            <person name="Yuan T.T."/>
            <person name="Jiang B.G."/>
            <person name="Yang W.F."/>
            <person name="Lam T.T."/>
            <person name="Chang Q.C."/>
            <person name="Ding S.J."/>
            <person name="Wang X.J."/>
            <person name="Zhu J.G."/>
            <person name="Ruan X.D."/>
            <person name="Zhao L."/>
            <person name="Wei J.T."/>
            <person name="Ye R.Z."/>
            <person name="Que T.C."/>
            <person name="Du C.H."/>
            <person name="Zhou Y.H."/>
            <person name="Cheng J.X."/>
            <person name="Dai P.F."/>
            <person name="Guo W.B."/>
            <person name="Han X.H."/>
            <person name="Huang E.J."/>
            <person name="Li L.F."/>
            <person name="Wei W."/>
            <person name="Gao Y.C."/>
            <person name="Liu J.Z."/>
            <person name="Shao H.Z."/>
            <person name="Wang X."/>
            <person name="Wang C.C."/>
            <person name="Yang T.C."/>
            <person name="Huo Q.B."/>
            <person name="Li W."/>
            <person name="Chen H.Y."/>
            <person name="Chen S.E."/>
            <person name="Zhou L.G."/>
            <person name="Ni X.B."/>
            <person name="Tian J.H."/>
            <person name="Sheng Y."/>
            <person name="Liu T."/>
            <person name="Pan Y.S."/>
            <person name="Xia L.Y."/>
            <person name="Li J."/>
            <person name="Zhao F."/>
            <person name="Cao W.C."/>
        </authorList>
    </citation>
    <scope>NUCLEOTIDE SEQUENCE [LARGE SCALE GENOMIC DNA]</scope>
    <source>
        <strain evidence="1">Iper-2018</strain>
    </source>
</reference>
<protein>
    <submittedName>
        <fullName evidence="1">Uncharacterized protein</fullName>
    </submittedName>
</protein>
<dbReference type="Proteomes" id="UP000805193">
    <property type="component" value="Unassembled WGS sequence"/>
</dbReference>
<sequence length="220" mass="24930">MIRKAYKQALGFPPRALEDFSVDCDSESLYSILFLKQQVSLTRFGDTSPSHLSLATCTPSITLKEGRPEPKPYIKAMATNQPSIHGRGLLSRHKRHDSRRRPTKSSCQQLHTTKIQTLTGGRGNATAHLLARELSRRALGDKQERPVPLVTYQEITQHHRLERRIPTHRRINNYRKSRNDITVPYRLTPPTTPLNAISFSPPSIPRYAAYAEPLGPSFIT</sequence>
<dbReference type="EMBL" id="JABSTQ010011588">
    <property type="protein sequence ID" value="KAG0409829.1"/>
    <property type="molecule type" value="Genomic_DNA"/>
</dbReference>
<gene>
    <name evidence="1" type="ORF">HPB47_013057</name>
</gene>
<evidence type="ECO:0000313" key="1">
    <source>
        <dbReference type="EMBL" id="KAG0409829.1"/>
    </source>
</evidence>
<accession>A0AC60NRT6</accession>
<name>A0AC60NRT6_IXOPE</name>
<comment type="caution">
    <text evidence="1">The sequence shown here is derived from an EMBL/GenBank/DDBJ whole genome shotgun (WGS) entry which is preliminary data.</text>
</comment>
<organism evidence="1 2">
    <name type="scientific">Ixodes persulcatus</name>
    <name type="common">Taiga tick</name>
    <dbReference type="NCBI Taxonomy" id="34615"/>
    <lineage>
        <taxon>Eukaryota</taxon>
        <taxon>Metazoa</taxon>
        <taxon>Ecdysozoa</taxon>
        <taxon>Arthropoda</taxon>
        <taxon>Chelicerata</taxon>
        <taxon>Arachnida</taxon>
        <taxon>Acari</taxon>
        <taxon>Parasitiformes</taxon>
        <taxon>Ixodida</taxon>
        <taxon>Ixodoidea</taxon>
        <taxon>Ixodidae</taxon>
        <taxon>Ixodinae</taxon>
        <taxon>Ixodes</taxon>
    </lineage>
</organism>
<keyword evidence="2" id="KW-1185">Reference proteome</keyword>
<evidence type="ECO:0000313" key="2">
    <source>
        <dbReference type="Proteomes" id="UP000805193"/>
    </source>
</evidence>